<gene>
    <name evidence="4" type="ORF">PSACC_00521</name>
</gene>
<dbReference type="Gene3D" id="3.40.140.10">
    <property type="entry name" value="Cytidine Deaminase, domain 2"/>
    <property type="match status" value="1"/>
</dbReference>
<evidence type="ECO:0000256" key="2">
    <source>
        <dbReference type="ARBA" id="ARBA00038160"/>
    </source>
</evidence>
<evidence type="ECO:0000259" key="3">
    <source>
        <dbReference type="PROSITE" id="PS51747"/>
    </source>
</evidence>
<reference evidence="4 5" key="1">
    <citation type="submission" date="2016-10" db="EMBL/GenBank/DDBJ databases">
        <title>The genome of Paramicrosporidium saccamoebae is the missing link in understanding Cryptomycota and Microsporidia evolution.</title>
        <authorList>
            <person name="Quandt C.A."/>
            <person name="Beaudet D."/>
            <person name="Corsaro D."/>
            <person name="Michel R."/>
            <person name="Corradi N."/>
            <person name="James T."/>
        </authorList>
    </citation>
    <scope>NUCLEOTIDE SEQUENCE [LARGE SCALE GENOMIC DNA]</scope>
    <source>
        <strain evidence="4 5">KSL3</strain>
    </source>
</reference>
<dbReference type="PROSITE" id="PS51747">
    <property type="entry name" value="CYT_DCMP_DEAMINASES_2"/>
    <property type="match status" value="1"/>
</dbReference>
<dbReference type="SUPFAM" id="SSF53927">
    <property type="entry name" value="Cytidine deaminase-like"/>
    <property type="match status" value="1"/>
</dbReference>
<name>A0A2H9TPH2_9FUNG</name>
<dbReference type="GO" id="GO:0005737">
    <property type="term" value="C:cytoplasm"/>
    <property type="evidence" value="ECO:0007669"/>
    <property type="project" value="TreeGrafter"/>
</dbReference>
<keyword evidence="1" id="KW-0819">tRNA processing</keyword>
<dbReference type="Proteomes" id="UP000240830">
    <property type="component" value="Unassembled WGS sequence"/>
</dbReference>
<sequence>MRFERVASRPNTESLPEFDQVFVVEISTERASQVLHNVNSNYPLPPHLDHVKRIWRVQSPTTLKLLLSPVLGEFLKEDWDRIIKEFPVPPQGDVKLEMVPRRMPLDRTEYEKWRSLEFWPTTFHEQKSVLQEEECEARLIEEIGKIVVPNLGQVIIVDPKHPAQDHWVVVTSDDGNLLQEPVMVAIEKMALKHCQLDSTLGKRSRESPYLCTGHLVYCLCEPSIMSAMALVHSRIRSVIFQTPDPERGGIYSTLRLQNVRETNHHFSVFRYYPDQD</sequence>
<dbReference type="PANTHER" id="PTHR11079">
    <property type="entry name" value="CYTOSINE DEAMINASE FAMILY MEMBER"/>
    <property type="match status" value="1"/>
</dbReference>
<dbReference type="GO" id="GO:0008033">
    <property type="term" value="P:tRNA processing"/>
    <property type="evidence" value="ECO:0007669"/>
    <property type="project" value="UniProtKB-KW"/>
</dbReference>
<dbReference type="InterPro" id="IPR016193">
    <property type="entry name" value="Cytidine_deaminase-like"/>
</dbReference>
<dbReference type="GO" id="GO:0052717">
    <property type="term" value="F:tRNA-specific adenosine-34 deaminase activity"/>
    <property type="evidence" value="ECO:0007669"/>
    <property type="project" value="TreeGrafter"/>
</dbReference>
<dbReference type="STRING" id="1246581.A0A2H9TPH2"/>
<proteinExistence type="inferred from homology"/>
<feature type="domain" description="CMP/dCMP-type deaminase" evidence="3">
    <location>
        <begin position="130"/>
        <end position="251"/>
    </location>
</feature>
<evidence type="ECO:0000256" key="1">
    <source>
        <dbReference type="ARBA" id="ARBA00022694"/>
    </source>
</evidence>
<comment type="similarity">
    <text evidence="2">Belongs to the cytidine and deoxycytidylate deaminase family. ADAT3 subfamily.</text>
</comment>
<organism evidence="4 5">
    <name type="scientific">Paramicrosporidium saccamoebae</name>
    <dbReference type="NCBI Taxonomy" id="1246581"/>
    <lineage>
        <taxon>Eukaryota</taxon>
        <taxon>Fungi</taxon>
        <taxon>Fungi incertae sedis</taxon>
        <taxon>Cryptomycota</taxon>
        <taxon>Cryptomycota incertae sedis</taxon>
        <taxon>Paramicrosporidium</taxon>
    </lineage>
</organism>
<accession>A0A2H9TPH2</accession>
<keyword evidence="5" id="KW-1185">Reference proteome</keyword>
<evidence type="ECO:0000313" key="4">
    <source>
        <dbReference type="EMBL" id="PJF19651.1"/>
    </source>
</evidence>
<evidence type="ECO:0000313" key="5">
    <source>
        <dbReference type="Proteomes" id="UP000240830"/>
    </source>
</evidence>
<dbReference type="PANTHER" id="PTHR11079:SF156">
    <property type="entry name" value="INACTIVE TRNA-SPECIFIC ADENOSINE DEAMINASE-LIKE PROTEIN 3-RELATED"/>
    <property type="match status" value="1"/>
</dbReference>
<dbReference type="InterPro" id="IPR002125">
    <property type="entry name" value="CMP_dCMP_dom"/>
</dbReference>
<comment type="caution">
    <text evidence="4">The sequence shown here is derived from an EMBL/GenBank/DDBJ whole genome shotgun (WGS) entry which is preliminary data.</text>
</comment>
<dbReference type="EMBL" id="MTSL01000048">
    <property type="protein sequence ID" value="PJF19651.1"/>
    <property type="molecule type" value="Genomic_DNA"/>
</dbReference>
<protein>
    <recommendedName>
        <fullName evidence="3">CMP/dCMP-type deaminase domain-containing protein</fullName>
    </recommendedName>
</protein>
<dbReference type="AlphaFoldDB" id="A0A2H9TPH2"/>
<dbReference type="OrthoDB" id="3180714at2759"/>
<dbReference type="GO" id="GO:0005634">
    <property type="term" value="C:nucleus"/>
    <property type="evidence" value="ECO:0007669"/>
    <property type="project" value="TreeGrafter"/>
</dbReference>